<accession>A0ABS6I1I6</accession>
<evidence type="ECO:0000256" key="1">
    <source>
        <dbReference type="ARBA" id="ARBA00010211"/>
    </source>
</evidence>
<keyword evidence="2" id="KW-0479">Metal-binding</keyword>
<comment type="similarity">
    <text evidence="1">Belongs to the FAH family.</text>
</comment>
<organism evidence="4 5">
    <name type="scientific">Paenarthrobacter aromaticivorans</name>
    <dbReference type="NCBI Taxonomy" id="2849150"/>
    <lineage>
        <taxon>Bacteria</taxon>
        <taxon>Bacillati</taxon>
        <taxon>Actinomycetota</taxon>
        <taxon>Actinomycetes</taxon>
        <taxon>Micrococcales</taxon>
        <taxon>Micrococcaceae</taxon>
        <taxon>Paenarthrobacter</taxon>
    </lineage>
</organism>
<reference evidence="4 5" key="1">
    <citation type="submission" date="2021-06" db="EMBL/GenBank/DDBJ databases">
        <authorList>
            <person name="Jeong J.W."/>
        </authorList>
    </citation>
    <scope>NUCLEOTIDE SEQUENCE [LARGE SCALE GENOMIC DNA]</scope>
    <source>
        <strain evidence="4 5">MMS21-TAE1-1</strain>
    </source>
</reference>
<evidence type="ECO:0000313" key="4">
    <source>
        <dbReference type="EMBL" id="MBU8865605.1"/>
    </source>
</evidence>
<proteinExistence type="inferred from homology"/>
<protein>
    <submittedName>
        <fullName evidence="4">Fumarylacetoacetate hydrolase family protein</fullName>
    </submittedName>
</protein>
<dbReference type="RefSeq" id="WP_216923312.1">
    <property type="nucleotide sequence ID" value="NZ_JAHOPC010000002.1"/>
</dbReference>
<keyword evidence="4" id="KW-0378">Hydrolase</keyword>
<sequence>MRLATIRLEGRTAAARVENGLYYVLPYSDVRSVLESSGDWRKTAETDIGLVLDEHQVDLAPVVPNPEKIICVGLNYQDHAAETGQMIPEFPTLFAKYSRSLIGAFDELVLPDASDAVDWEIELGIVVGRQVRSATPEKSWDAIAGYTVVNDVSMRDWQVRTSQYLQGKTFESSTPIGPHLVSPDEIDHARDLEVRCDVDGDVVQKSSTSKLIFNPAEIVSYISQFITLVPGDVIATGTPGGIGAARNPARFLEAGQRLTSTIDGIGSLSNPCTRNIGQNRKV</sequence>
<dbReference type="Proteomes" id="UP000824166">
    <property type="component" value="Unassembled WGS sequence"/>
</dbReference>
<gene>
    <name evidence="4" type="ORF">KSW38_04795</name>
</gene>
<dbReference type="InterPro" id="IPR011234">
    <property type="entry name" value="Fumarylacetoacetase-like_C"/>
</dbReference>
<dbReference type="InterPro" id="IPR051121">
    <property type="entry name" value="FAH"/>
</dbReference>
<keyword evidence="5" id="KW-1185">Reference proteome</keyword>
<name>A0ABS6I1I6_9MICC</name>
<dbReference type="Pfam" id="PF01557">
    <property type="entry name" value="FAA_hydrolase"/>
    <property type="match status" value="1"/>
</dbReference>
<evidence type="ECO:0000259" key="3">
    <source>
        <dbReference type="Pfam" id="PF01557"/>
    </source>
</evidence>
<dbReference type="EMBL" id="JAHOPC010000002">
    <property type="protein sequence ID" value="MBU8865605.1"/>
    <property type="molecule type" value="Genomic_DNA"/>
</dbReference>
<dbReference type="GO" id="GO:0016787">
    <property type="term" value="F:hydrolase activity"/>
    <property type="evidence" value="ECO:0007669"/>
    <property type="project" value="UniProtKB-KW"/>
</dbReference>
<dbReference type="PANTHER" id="PTHR42796">
    <property type="entry name" value="FUMARYLACETOACETATE HYDROLASE DOMAIN-CONTAINING PROTEIN 2A-RELATED"/>
    <property type="match status" value="1"/>
</dbReference>
<dbReference type="PANTHER" id="PTHR42796:SF4">
    <property type="entry name" value="FUMARYLACETOACETATE HYDROLASE DOMAIN-CONTAINING PROTEIN 2A"/>
    <property type="match status" value="1"/>
</dbReference>
<evidence type="ECO:0000256" key="2">
    <source>
        <dbReference type="ARBA" id="ARBA00022723"/>
    </source>
</evidence>
<evidence type="ECO:0000313" key="5">
    <source>
        <dbReference type="Proteomes" id="UP000824166"/>
    </source>
</evidence>
<comment type="caution">
    <text evidence="4">The sequence shown here is derived from an EMBL/GenBank/DDBJ whole genome shotgun (WGS) entry which is preliminary data.</text>
</comment>
<feature type="domain" description="Fumarylacetoacetase-like C-terminal" evidence="3">
    <location>
        <begin position="68"/>
        <end position="271"/>
    </location>
</feature>